<accession>A0A5P1UTM9</accession>
<dbReference type="RefSeq" id="WP_150025826.1">
    <property type="nucleotide sequence ID" value="NZ_CP043909.1"/>
</dbReference>
<keyword evidence="1" id="KW-0472">Membrane</keyword>
<reference evidence="2 3" key="1">
    <citation type="submission" date="2019-09" db="EMBL/GenBank/DDBJ databases">
        <title>Acinetobacter sp. C16S1 isolated from saline soil.</title>
        <authorList>
            <person name="Xu L."/>
            <person name="Sun J.-Q."/>
        </authorList>
    </citation>
    <scope>NUCLEOTIDE SEQUENCE [LARGE SCALE GENOMIC DNA]</scope>
    <source>
        <strain evidence="2 3">C16S1</strain>
    </source>
</reference>
<evidence type="ECO:0000313" key="2">
    <source>
        <dbReference type="EMBL" id="QER39532.1"/>
    </source>
</evidence>
<dbReference type="AlphaFoldDB" id="A0A5P1UTM9"/>
<evidence type="ECO:0000313" key="3">
    <source>
        <dbReference type="Proteomes" id="UP000325177"/>
    </source>
</evidence>
<sequence length="109" mass="12751">MLSIISKHKILQSKYGPRLDRFFNILVIVMILSFFIVGYKALLRPVNNLQVDHVVQLSLQASHPKTQLMAKEILSHPQIQKISYLRLMHAYQFESNRIKQYPAMAQEDE</sequence>
<dbReference type="EMBL" id="CP043909">
    <property type="protein sequence ID" value="QER39532.1"/>
    <property type="molecule type" value="Genomic_DNA"/>
</dbReference>
<organism evidence="2 3">
    <name type="scientific">Acinetobacter suaedae</name>
    <dbReference type="NCBI Taxonomy" id="2609668"/>
    <lineage>
        <taxon>Bacteria</taxon>
        <taxon>Pseudomonadati</taxon>
        <taxon>Pseudomonadota</taxon>
        <taxon>Gammaproteobacteria</taxon>
        <taxon>Moraxellales</taxon>
        <taxon>Moraxellaceae</taxon>
        <taxon>Acinetobacter</taxon>
    </lineage>
</organism>
<feature type="transmembrane region" description="Helical" evidence="1">
    <location>
        <begin position="21"/>
        <end position="42"/>
    </location>
</feature>
<keyword evidence="3" id="KW-1185">Reference proteome</keyword>
<gene>
    <name evidence="2" type="ORF">F2A31_07325</name>
</gene>
<keyword evidence="1" id="KW-1133">Transmembrane helix</keyword>
<dbReference type="Proteomes" id="UP000325177">
    <property type="component" value="Chromosome"/>
</dbReference>
<name>A0A5P1UTM9_9GAMM</name>
<keyword evidence="1" id="KW-0812">Transmembrane</keyword>
<evidence type="ECO:0000256" key="1">
    <source>
        <dbReference type="SAM" id="Phobius"/>
    </source>
</evidence>
<dbReference type="KEGG" id="asue:F2A31_07325"/>
<proteinExistence type="predicted"/>
<protein>
    <submittedName>
        <fullName evidence="2">Uncharacterized protein</fullName>
    </submittedName>
</protein>